<dbReference type="RefSeq" id="WP_285489758.1">
    <property type="nucleotide sequence ID" value="NZ_BSTI01000024.1"/>
</dbReference>
<keyword evidence="2" id="KW-0560">Oxidoreductase</keyword>
<evidence type="ECO:0000256" key="2">
    <source>
        <dbReference type="ARBA" id="ARBA00023002"/>
    </source>
</evidence>
<dbReference type="PRINTS" id="PR00080">
    <property type="entry name" value="SDRFAMILY"/>
</dbReference>
<dbReference type="SUPFAM" id="SSF51735">
    <property type="entry name" value="NAD(P)-binding Rossmann-fold domains"/>
    <property type="match status" value="1"/>
</dbReference>
<evidence type="ECO:0000256" key="1">
    <source>
        <dbReference type="ARBA" id="ARBA00006484"/>
    </source>
</evidence>
<dbReference type="InterPro" id="IPR036291">
    <property type="entry name" value="NAD(P)-bd_dom_sf"/>
</dbReference>
<dbReference type="Pfam" id="PF13561">
    <property type="entry name" value="adh_short_C2"/>
    <property type="match status" value="1"/>
</dbReference>
<name>A0A9W6R7B2_9PSEU</name>
<accession>A0A9W6R7B2</accession>
<comment type="similarity">
    <text evidence="1">Belongs to the short-chain dehydrogenases/reductases (SDR) family.</text>
</comment>
<proteinExistence type="inferred from homology"/>
<gene>
    <name evidence="3" type="ORF">Atai01_72120</name>
</gene>
<evidence type="ECO:0000313" key="4">
    <source>
        <dbReference type="Proteomes" id="UP001165136"/>
    </source>
</evidence>
<reference evidence="3" key="1">
    <citation type="submission" date="2023-03" db="EMBL/GenBank/DDBJ databases">
        <title>Amycolatopsis taiwanensis NBRC 103393.</title>
        <authorList>
            <person name="Ichikawa N."/>
            <person name="Sato H."/>
            <person name="Tonouchi N."/>
        </authorList>
    </citation>
    <scope>NUCLEOTIDE SEQUENCE</scope>
    <source>
        <strain evidence="3">NBRC 103393</strain>
    </source>
</reference>
<dbReference type="AlphaFoldDB" id="A0A9W6R7B2"/>
<dbReference type="PANTHER" id="PTHR24321">
    <property type="entry name" value="DEHYDROGENASES, SHORT CHAIN"/>
    <property type="match status" value="1"/>
</dbReference>
<comment type="caution">
    <text evidence="3">The sequence shown here is derived from an EMBL/GenBank/DDBJ whole genome shotgun (WGS) entry which is preliminary data.</text>
</comment>
<dbReference type="PRINTS" id="PR00081">
    <property type="entry name" value="GDHRDH"/>
</dbReference>
<dbReference type="NCBIfam" id="NF005559">
    <property type="entry name" value="PRK07231.1"/>
    <property type="match status" value="1"/>
</dbReference>
<dbReference type="Proteomes" id="UP001165136">
    <property type="component" value="Unassembled WGS sequence"/>
</dbReference>
<protein>
    <submittedName>
        <fullName evidence="3">Oxidoreductase</fullName>
    </submittedName>
</protein>
<keyword evidence="4" id="KW-1185">Reference proteome</keyword>
<sequence length="254" mass="25436">MRGLDGKVAFVTGAGSGIGRACALRLAEEGAAVAAVDIRRPAAEETAKTIEAAGGTAVAVECDVASGEQVASAVAQTVESLGALNVIVNAAGILAAEGDVVACSEDDWDRVMAINVKSIYLTGKHGVPAILAAGGGAIVNIASVFGFTALPDECAYDASKGAVLNLTRHMAVQYATSGIRVNAICPSDCDTPLLNALLGDSDIEAEKAKLAEPIPMGRLAKPEEIAAGVAFLSSADAGFVTGVALPVDGGFLAR</sequence>
<dbReference type="GO" id="GO:0016491">
    <property type="term" value="F:oxidoreductase activity"/>
    <property type="evidence" value="ECO:0007669"/>
    <property type="project" value="UniProtKB-KW"/>
</dbReference>
<dbReference type="InterPro" id="IPR002347">
    <property type="entry name" value="SDR_fam"/>
</dbReference>
<dbReference type="FunFam" id="3.40.50.720:FF:000084">
    <property type="entry name" value="Short-chain dehydrogenase reductase"/>
    <property type="match status" value="1"/>
</dbReference>
<organism evidence="3 4">
    <name type="scientific">Amycolatopsis taiwanensis</name>
    <dbReference type="NCBI Taxonomy" id="342230"/>
    <lineage>
        <taxon>Bacteria</taxon>
        <taxon>Bacillati</taxon>
        <taxon>Actinomycetota</taxon>
        <taxon>Actinomycetes</taxon>
        <taxon>Pseudonocardiales</taxon>
        <taxon>Pseudonocardiaceae</taxon>
        <taxon>Amycolatopsis</taxon>
    </lineage>
</organism>
<dbReference type="Gene3D" id="3.40.50.720">
    <property type="entry name" value="NAD(P)-binding Rossmann-like Domain"/>
    <property type="match status" value="1"/>
</dbReference>
<dbReference type="EMBL" id="BSTI01000024">
    <property type="protein sequence ID" value="GLY70593.1"/>
    <property type="molecule type" value="Genomic_DNA"/>
</dbReference>
<dbReference type="PANTHER" id="PTHR24321:SF8">
    <property type="entry name" value="ESTRADIOL 17-BETA-DEHYDROGENASE 8-RELATED"/>
    <property type="match status" value="1"/>
</dbReference>
<evidence type="ECO:0000313" key="3">
    <source>
        <dbReference type="EMBL" id="GLY70593.1"/>
    </source>
</evidence>